<dbReference type="Proteomes" id="UP000242547">
    <property type="component" value="Unassembled WGS sequence"/>
</dbReference>
<dbReference type="OrthoDB" id="2734388at2"/>
<feature type="domain" description="HTH marR-type" evidence="2">
    <location>
        <begin position="23"/>
        <end position="122"/>
    </location>
</feature>
<dbReference type="GO" id="GO:0003677">
    <property type="term" value="F:DNA binding"/>
    <property type="evidence" value="ECO:0007669"/>
    <property type="project" value="UniProtKB-KW"/>
</dbReference>
<dbReference type="EMBL" id="PYZI01000006">
    <property type="protein sequence ID" value="PTF14037.1"/>
    <property type="molecule type" value="Genomic_DNA"/>
</dbReference>
<dbReference type="EMBL" id="PYZL01000001">
    <property type="protein sequence ID" value="PTE74674.1"/>
    <property type="molecule type" value="Genomic_DNA"/>
</dbReference>
<dbReference type="RefSeq" id="WP_103166950.1">
    <property type="nucleotide sequence ID" value="NZ_CP130489.1"/>
</dbReference>
<accession>A0A2K4DKK1</accession>
<dbReference type="InterPro" id="IPR036390">
    <property type="entry name" value="WH_DNA-bd_sf"/>
</dbReference>
<reference evidence="5" key="3">
    <citation type="submission" date="2018-03" db="EMBL/GenBank/DDBJ databases">
        <authorList>
            <person name="Naushad S."/>
        </authorList>
    </citation>
    <scope>NUCLEOTIDE SEQUENCE</scope>
    <source>
        <strain evidence="5">SNUC 1409</strain>
    </source>
</reference>
<dbReference type="PANTHER" id="PTHR33164">
    <property type="entry name" value="TRANSCRIPTIONAL REGULATOR, MARR FAMILY"/>
    <property type="match status" value="1"/>
</dbReference>
<protein>
    <submittedName>
        <fullName evidence="4">MarR family transcriptional regulator</fullName>
    </submittedName>
</protein>
<evidence type="ECO:0000256" key="1">
    <source>
        <dbReference type="ARBA" id="ARBA00023125"/>
    </source>
</evidence>
<evidence type="ECO:0000313" key="4">
    <source>
        <dbReference type="EMBL" id="PTF10513.1"/>
    </source>
</evidence>
<dbReference type="SUPFAM" id="SSF46785">
    <property type="entry name" value="Winged helix' DNA-binding domain"/>
    <property type="match status" value="1"/>
</dbReference>
<dbReference type="GeneID" id="48887301"/>
<comment type="caution">
    <text evidence="4">The sequence shown here is derived from an EMBL/GenBank/DDBJ whole genome shotgun (WGS) entry which is preliminary data.</text>
</comment>
<dbReference type="AlphaFoldDB" id="A0A2K4DKK1"/>
<evidence type="ECO:0000259" key="2">
    <source>
        <dbReference type="SMART" id="SM00347"/>
    </source>
</evidence>
<dbReference type="InterPro" id="IPR039422">
    <property type="entry name" value="MarR/SlyA-like"/>
</dbReference>
<dbReference type="PANTHER" id="PTHR33164:SF44">
    <property type="entry name" value="TRANSCRIPTIONAL REGULATORY PROTEIN"/>
    <property type="match status" value="1"/>
</dbReference>
<dbReference type="InterPro" id="IPR000835">
    <property type="entry name" value="HTH_MarR-typ"/>
</dbReference>
<name>A0A2K4DKK1_9STAP</name>
<proteinExistence type="predicted"/>
<reference evidence="4" key="2">
    <citation type="submission" date="2018-03" db="EMBL/GenBank/DDBJ databases">
        <authorList>
            <person name="Keele B.F."/>
        </authorList>
    </citation>
    <scope>NUCLEOTIDE SEQUENCE</scope>
    <source>
        <strain evidence="4">SNUC 4143</strain>
        <strain evidence="3">SNUC 761</strain>
    </source>
</reference>
<gene>
    <name evidence="3" type="ORF">BUY44_00015</name>
    <name evidence="5" type="ORF">BUY47_06665</name>
    <name evidence="4" type="ORF">BUY48_11115</name>
</gene>
<evidence type="ECO:0000313" key="3">
    <source>
        <dbReference type="EMBL" id="PTE74674.1"/>
    </source>
</evidence>
<dbReference type="GO" id="GO:0003700">
    <property type="term" value="F:DNA-binding transcription factor activity"/>
    <property type="evidence" value="ECO:0007669"/>
    <property type="project" value="InterPro"/>
</dbReference>
<evidence type="ECO:0000313" key="5">
    <source>
        <dbReference type="EMBL" id="PTF14037.1"/>
    </source>
</evidence>
<evidence type="ECO:0000313" key="8">
    <source>
        <dbReference type="Proteomes" id="UP000243350"/>
    </source>
</evidence>
<dbReference type="SMART" id="SM00347">
    <property type="entry name" value="HTH_MARR"/>
    <property type="match status" value="1"/>
</dbReference>
<keyword evidence="1" id="KW-0238">DNA-binding</keyword>
<sequence length="144" mass="16736">MLTNEFFNSFIGIYRPYIKRTQFILDKFELHPGQWLVLRDIANTGPTTLVHISKRRFIEKPTARKIIKILAEKDLLVITPGQDKREKLLTLSDKGQKLFEDVNQHIIPVQKALIENSGLTMKELENVISTMNKLHHTLAKEEDE</sequence>
<evidence type="ECO:0000313" key="6">
    <source>
        <dbReference type="Proteomes" id="UP000242088"/>
    </source>
</evidence>
<organism evidence="4 8">
    <name type="scientific">Staphylococcus devriesei</name>
    <dbReference type="NCBI Taxonomy" id="586733"/>
    <lineage>
        <taxon>Bacteria</taxon>
        <taxon>Bacillati</taxon>
        <taxon>Bacillota</taxon>
        <taxon>Bacilli</taxon>
        <taxon>Bacillales</taxon>
        <taxon>Staphylococcaceae</taxon>
        <taxon>Staphylococcus</taxon>
    </lineage>
</organism>
<dbReference type="InterPro" id="IPR036388">
    <property type="entry name" value="WH-like_DNA-bd_sf"/>
</dbReference>
<dbReference type="Proteomes" id="UP000243350">
    <property type="component" value="Unassembled WGS sequence"/>
</dbReference>
<dbReference type="EMBL" id="PYZH01000123">
    <property type="protein sequence ID" value="PTF10513.1"/>
    <property type="molecule type" value="Genomic_DNA"/>
</dbReference>
<dbReference type="Gene3D" id="1.10.10.10">
    <property type="entry name" value="Winged helix-like DNA-binding domain superfamily/Winged helix DNA-binding domain"/>
    <property type="match status" value="1"/>
</dbReference>
<evidence type="ECO:0000313" key="7">
    <source>
        <dbReference type="Proteomes" id="UP000242547"/>
    </source>
</evidence>
<dbReference type="GO" id="GO:0006950">
    <property type="term" value="P:response to stress"/>
    <property type="evidence" value="ECO:0007669"/>
    <property type="project" value="TreeGrafter"/>
</dbReference>
<keyword evidence="6" id="KW-1185">Reference proteome</keyword>
<dbReference type="Proteomes" id="UP000242088">
    <property type="component" value="Unassembled WGS sequence"/>
</dbReference>
<reference evidence="6 7" key="1">
    <citation type="journal article" date="2016" name="Front. Microbiol.">
        <title>Comprehensive Phylogenetic Analysis of Bovine Non-aureus Staphylococci Species Based on Whole-Genome Sequencing.</title>
        <authorList>
            <person name="Naushad S."/>
            <person name="Barkema H.W."/>
            <person name="Luby C."/>
            <person name="Condas L.A."/>
            <person name="Nobrega D.B."/>
            <person name="Carson D.A."/>
            <person name="De Buck J."/>
        </authorList>
    </citation>
    <scope>NUCLEOTIDE SEQUENCE [LARGE SCALE GENOMIC DNA]</scope>
    <source>
        <strain evidence="5 6">SNUC 1409</strain>
        <strain evidence="4 8">SNUC 4143</strain>
        <strain evidence="3 7">SNUC 761</strain>
    </source>
</reference>